<dbReference type="GO" id="GO:0003676">
    <property type="term" value="F:nucleic acid binding"/>
    <property type="evidence" value="ECO:0007669"/>
    <property type="project" value="InterPro"/>
</dbReference>
<dbReference type="CDD" id="cd11010">
    <property type="entry name" value="S1-P1_nuclease"/>
    <property type="match status" value="1"/>
</dbReference>
<dbReference type="InterPro" id="IPR008947">
    <property type="entry name" value="PLipase_C/P1_nuclease_dom_sf"/>
</dbReference>
<keyword evidence="4" id="KW-0378">Hydrolase</keyword>
<keyword evidence="6" id="KW-0325">Glycoprotein</keyword>
<geneLocation type="plasmid" evidence="8 9">
    <name>pFA4</name>
</geneLocation>
<dbReference type="GO" id="GO:0004519">
    <property type="term" value="F:endonuclease activity"/>
    <property type="evidence" value="ECO:0007669"/>
    <property type="project" value="UniProtKB-KW"/>
</dbReference>
<dbReference type="InterPro" id="IPR003154">
    <property type="entry name" value="S1/P1nuclease"/>
</dbReference>
<dbReference type="RefSeq" id="WP_338395606.1">
    <property type="nucleotide sequence ID" value="NZ_AP025318.1"/>
</dbReference>
<dbReference type="GO" id="GO:0006308">
    <property type="term" value="P:DNA catabolic process"/>
    <property type="evidence" value="ECO:0007669"/>
    <property type="project" value="InterPro"/>
</dbReference>
<dbReference type="GO" id="GO:0016788">
    <property type="term" value="F:hydrolase activity, acting on ester bonds"/>
    <property type="evidence" value="ECO:0007669"/>
    <property type="project" value="InterPro"/>
</dbReference>
<keyword evidence="3 8" id="KW-0255">Endonuclease</keyword>
<evidence type="ECO:0000256" key="7">
    <source>
        <dbReference type="SAM" id="SignalP"/>
    </source>
</evidence>
<keyword evidence="7" id="KW-0732">Signal</keyword>
<keyword evidence="1" id="KW-0540">Nuclease</keyword>
<protein>
    <submittedName>
        <fullName evidence="8">Endonuclease</fullName>
    </submittedName>
</protein>
<evidence type="ECO:0000256" key="4">
    <source>
        <dbReference type="ARBA" id="ARBA00022801"/>
    </source>
</evidence>
<reference evidence="8 9" key="1">
    <citation type="submission" date="2021-12" db="EMBL/GenBank/DDBJ databases">
        <title>Genome sequencing of bacteria with rrn-lacking chromosome and rrn-plasmid.</title>
        <authorList>
            <person name="Anda M."/>
            <person name="Iwasaki W."/>
        </authorList>
    </citation>
    <scope>NUCLEOTIDE SEQUENCE [LARGE SCALE GENOMIC DNA]</scope>
    <source>
        <strain evidence="8 9">DSM 100852</strain>
        <plasmid evidence="8 9">pFA4</plasmid>
    </source>
</reference>
<dbReference type="AlphaFoldDB" id="A0AAU9CK32"/>
<keyword evidence="5" id="KW-1015">Disulfide bond</keyword>
<evidence type="ECO:0000256" key="3">
    <source>
        <dbReference type="ARBA" id="ARBA00022759"/>
    </source>
</evidence>
<evidence type="ECO:0000313" key="8">
    <source>
        <dbReference type="EMBL" id="BDD12471.1"/>
    </source>
</evidence>
<dbReference type="KEGG" id="fax:FUAX_49030"/>
<evidence type="ECO:0000256" key="6">
    <source>
        <dbReference type="ARBA" id="ARBA00023180"/>
    </source>
</evidence>
<dbReference type="Proteomes" id="UP001348817">
    <property type="component" value="Plasmid pFA4"/>
</dbReference>
<name>A0AAU9CK32_9BACT</name>
<dbReference type="Pfam" id="PF02265">
    <property type="entry name" value="S1-P1_nuclease"/>
    <property type="match status" value="1"/>
</dbReference>
<feature type="signal peptide" evidence="7">
    <location>
        <begin position="1"/>
        <end position="19"/>
    </location>
</feature>
<evidence type="ECO:0000313" key="9">
    <source>
        <dbReference type="Proteomes" id="UP001348817"/>
    </source>
</evidence>
<dbReference type="EMBL" id="AP025318">
    <property type="protein sequence ID" value="BDD12471.1"/>
    <property type="molecule type" value="Genomic_DNA"/>
</dbReference>
<gene>
    <name evidence="8" type="ORF">FUAX_49030</name>
</gene>
<evidence type="ECO:0000256" key="1">
    <source>
        <dbReference type="ARBA" id="ARBA00022722"/>
    </source>
</evidence>
<feature type="chain" id="PRO_5043998088" evidence="7">
    <location>
        <begin position="20"/>
        <end position="253"/>
    </location>
</feature>
<dbReference type="PANTHER" id="PTHR33146:SF26">
    <property type="entry name" value="ENDONUCLEASE 4"/>
    <property type="match status" value="1"/>
</dbReference>
<dbReference type="PANTHER" id="PTHR33146">
    <property type="entry name" value="ENDONUCLEASE 4"/>
    <property type="match status" value="1"/>
</dbReference>
<keyword evidence="9" id="KW-1185">Reference proteome</keyword>
<dbReference type="SUPFAM" id="SSF48537">
    <property type="entry name" value="Phospholipase C/P1 nuclease"/>
    <property type="match status" value="1"/>
</dbReference>
<keyword evidence="2" id="KW-0479">Metal-binding</keyword>
<evidence type="ECO:0000256" key="2">
    <source>
        <dbReference type="ARBA" id="ARBA00022723"/>
    </source>
</evidence>
<sequence>MKKLLWVVALVFAAQSAWAWGQTGHRVIGELAQRHLSKKAAKEVKKILGDEDLAGASNWFDFIKSDSKYDHTHCWHYATIPDGKTYAEVEKDSCGDIIEAIARFKKTLASETATLEEKKFALRGLVHMMGDVHQPLHVGNGTDRGANDVKVEWFWRKSNLHRVWDSGIIDKQQLSYTEYANKLDHYTKAEKKQWQNDNIDDWVKENISYRPAIYNIGNGKLSYRYIYEHLDTLEGQLRKGGMRLAATLNTIFG</sequence>
<dbReference type="GO" id="GO:0046872">
    <property type="term" value="F:metal ion binding"/>
    <property type="evidence" value="ECO:0007669"/>
    <property type="project" value="UniProtKB-KW"/>
</dbReference>
<keyword evidence="8" id="KW-0614">Plasmid</keyword>
<accession>A0AAU9CK32</accession>
<organism evidence="8 9">
    <name type="scientific">Fulvitalea axinellae</name>
    <dbReference type="NCBI Taxonomy" id="1182444"/>
    <lineage>
        <taxon>Bacteria</taxon>
        <taxon>Pseudomonadati</taxon>
        <taxon>Bacteroidota</taxon>
        <taxon>Cytophagia</taxon>
        <taxon>Cytophagales</taxon>
        <taxon>Persicobacteraceae</taxon>
        <taxon>Fulvitalea</taxon>
    </lineage>
</organism>
<dbReference type="Gene3D" id="1.10.575.10">
    <property type="entry name" value="P1 Nuclease"/>
    <property type="match status" value="1"/>
</dbReference>
<proteinExistence type="predicted"/>
<evidence type="ECO:0000256" key="5">
    <source>
        <dbReference type="ARBA" id="ARBA00023157"/>
    </source>
</evidence>